<reference evidence="1" key="1">
    <citation type="submission" date="2019-03" db="EMBL/GenBank/DDBJ databases">
        <authorList>
            <person name="Mank J."/>
            <person name="Almeida P."/>
        </authorList>
    </citation>
    <scope>NUCLEOTIDE SEQUENCE</scope>
    <source>
        <strain evidence="1">78183</strain>
    </source>
</reference>
<protein>
    <submittedName>
        <fullName evidence="1">Uncharacterized protein</fullName>
    </submittedName>
</protein>
<dbReference type="AlphaFoldDB" id="A0A6N2LFA6"/>
<organism evidence="1">
    <name type="scientific">Salix viminalis</name>
    <name type="common">Common osier</name>
    <name type="synonym">Basket willow</name>
    <dbReference type="NCBI Taxonomy" id="40686"/>
    <lineage>
        <taxon>Eukaryota</taxon>
        <taxon>Viridiplantae</taxon>
        <taxon>Streptophyta</taxon>
        <taxon>Embryophyta</taxon>
        <taxon>Tracheophyta</taxon>
        <taxon>Spermatophyta</taxon>
        <taxon>Magnoliopsida</taxon>
        <taxon>eudicotyledons</taxon>
        <taxon>Gunneridae</taxon>
        <taxon>Pentapetalae</taxon>
        <taxon>rosids</taxon>
        <taxon>fabids</taxon>
        <taxon>Malpighiales</taxon>
        <taxon>Salicaceae</taxon>
        <taxon>Saliceae</taxon>
        <taxon>Salix</taxon>
    </lineage>
</organism>
<proteinExistence type="predicted"/>
<name>A0A6N2LFA6_SALVM</name>
<sequence>MLHDFKTWLVPRTIKWERLSLQLNRSWRLEDVLGWAAKWHPLITGLETRRHNCSSEDYSFFYSEGRAVQGLFLRLENVESETRQQWINLP</sequence>
<evidence type="ECO:0000313" key="1">
    <source>
        <dbReference type="EMBL" id="VFU39798.1"/>
    </source>
</evidence>
<accession>A0A6N2LFA6</accession>
<gene>
    <name evidence="1" type="ORF">SVIM_LOCUS223499</name>
</gene>
<dbReference type="EMBL" id="CAADRP010001533">
    <property type="protein sequence ID" value="VFU39798.1"/>
    <property type="molecule type" value="Genomic_DNA"/>
</dbReference>